<proteinExistence type="inferred from homology"/>
<dbReference type="Pfam" id="PF00560">
    <property type="entry name" value="LRR_1"/>
    <property type="match status" value="2"/>
</dbReference>
<dbReference type="Proteomes" id="UP000729402">
    <property type="component" value="Unassembled WGS sequence"/>
</dbReference>
<name>A0A8J5VCE8_ZIZPA</name>
<comment type="similarity">
    <text evidence="4">Belongs to the polygalacturonase-inhibiting protein family.</text>
</comment>
<dbReference type="InterPro" id="IPR051848">
    <property type="entry name" value="PGIP"/>
</dbReference>
<dbReference type="PANTHER" id="PTHR48059:SF4">
    <property type="entry name" value="POLYGALACTURONASE INHIBITOR 1-RELATED"/>
    <property type="match status" value="1"/>
</dbReference>
<evidence type="ECO:0000256" key="2">
    <source>
        <dbReference type="ARBA" id="ARBA00022614"/>
    </source>
</evidence>
<gene>
    <name evidence="7" type="ORF">GUJ93_ZPchr0005g15669</name>
</gene>
<organism evidence="7 8">
    <name type="scientific">Zizania palustris</name>
    <name type="common">Northern wild rice</name>
    <dbReference type="NCBI Taxonomy" id="103762"/>
    <lineage>
        <taxon>Eukaryota</taxon>
        <taxon>Viridiplantae</taxon>
        <taxon>Streptophyta</taxon>
        <taxon>Embryophyta</taxon>
        <taxon>Tracheophyta</taxon>
        <taxon>Spermatophyta</taxon>
        <taxon>Magnoliopsida</taxon>
        <taxon>Liliopsida</taxon>
        <taxon>Poales</taxon>
        <taxon>Poaceae</taxon>
        <taxon>BOP clade</taxon>
        <taxon>Oryzoideae</taxon>
        <taxon>Oryzeae</taxon>
        <taxon>Zizaniinae</taxon>
        <taxon>Zizania</taxon>
    </lineage>
</organism>
<sequence>MMYVHKKMRSLLLLQLLLLVVVVVAEPDKPDSPQCHPDDEAALLAIDSALGNPYHFASWSSDTPCCDWYDVRCDNDSGRIISLYVFQDANLTGTIPDAIANLTHLRDLTLHHLPQLSGDIPESLAALSELSQLTISWTAVSGPVPSFLGALTTLTLLDLSFNALTGTIPASLAEPPYLSGINLSRNRLVGPIPAALFSKLAPQEDVYLWLSHNNLSGSIPAAWAAVNMVHVDLSRNALTGDASMLFGRGKALQYVDLSRNALSFSMSGVEIPEQVYVMDVSHNGITGSIPAQVANLTNLQLFNVSYNKMCGAVPTGGNMDRFDAYCYRHNKCLCGAPLSATCRRYTTIKT</sequence>
<dbReference type="Pfam" id="PF08263">
    <property type="entry name" value="LRRNT_2"/>
    <property type="match status" value="1"/>
</dbReference>
<evidence type="ECO:0000256" key="1">
    <source>
        <dbReference type="ARBA" id="ARBA00004196"/>
    </source>
</evidence>
<comment type="subcellular location">
    <subcellularLocation>
        <location evidence="1">Cell envelope</location>
    </subcellularLocation>
</comment>
<dbReference type="EMBL" id="JAAALK010000284">
    <property type="protein sequence ID" value="KAG8066887.1"/>
    <property type="molecule type" value="Genomic_DNA"/>
</dbReference>
<keyword evidence="5" id="KW-0732">Signal</keyword>
<dbReference type="OrthoDB" id="676979at2759"/>
<protein>
    <recommendedName>
        <fullName evidence="6">Leucine-rich repeat-containing N-terminal plant-type domain-containing protein</fullName>
    </recommendedName>
</protein>
<accession>A0A8J5VCE8</accession>
<comment type="caution">
    <text evidence="7">The sequence shown here is derived from an EMBL/GenBank/DDBJ whole genome shotgun (WGS) entry which is preliminary data.</text>
</comment>
<feature type="chain" id="PRO_5035322390" description="Leucine-rich repeat-containing N-terminal plant-type domain-containing protein" evidence="5">
    <location>
        <begin position="26"/>
        <end position="350"/>
    </location>
</feature>
<feature type="signal peptide" evidence="5">
    <location>
        <begin position="1"/>
        <end position="25"/>
    </location>
</feature>
<evidence type="ECO:0000313" key="7">
    <source>
        <dbReference type="EMBL" id="KAG8066887.1"/>
    </source>
</evidence>
<evidence type="ECO:0000259" key="6">
    <source>
        <dbReference type="Pfam" id="PF08263"/>
    </source>
</evidence>
<feature type="domain" description="Leucine-rich repeat-containing N-terminal plant-type" evidence="6">
    <location>
        <begin position="36"/>
        <end position="74"/>
    </location>
</feature>
<dbReference type="FunFam" id="3.80.10.10:FF:000348">
    <property type="entry name" value="Polygalacturonase inhibitor 1"/>
    <property type="match status" value="1"/>
</dbReference>
<reference evidence="7" key="2">
    <citation type="submission" date="2021-02" db="EMBL/GenBank/DDBJ databases">
        <authorList>
            <person name="Kimball J.A."/>
            <person name="Haas M.W."/>
            <person name="Macchietto M."/>
            <person name="Kono T."/>
            <person name="Duquette J."/>
            <person name="Shao M."/>
        </authorList>
    </citation>
    <scope>NUCLEOTIDE SEQUENCE</scope>
    <source>
        <tissue evidence="7">Fresh leaf tissue</tissue>
    </source>
</reference>
<evidence type="ECO:0000256" key="4">
    <source>
        <dbReference type="ARBA" id="ARBA00038043"/>
    </source>
</evidence>
<evidence type="ECO:0000313" key="8">
    <source>
        <dbReference type="Proteomes" id="UP000729402"/>
    </source>
</evidence>
<keyword evidence="8" id="KW-1185">Reference proteome</keyword>
<dbReference type="InterPro" id="IPR013210">
    <property type="entry name" value="LRR_N_plant-typ"/>
</dbReference>
<dbReference type="InterPro" id="IPR001611">
    <property type="entry name" value="Leu-rich_rpt"/>
</dbReference>
<evidence type="ECO:0000256" key="5">
    <source>
        <dbReference type="SAM" id="SignalP"/>
    </source>
</evidence>
<reference evidence="7" key="1">
    <citation type="journal article" date="2021" name="bioRxiv">
        <title>Whole Genome Assembly and Annotation of Northern Wild Rice, Zizania palustris L., Supports a Whole Genome Duplication in the Zizania Genus.</title>
        <authorList>
            <person name="Haas M."/>
            <person name="Kono T."/>
            <person name="Macchietto M."/>
            <person name="Millas R."/>
            <person name="McGilp L."/>
            <person name="Shao M."/>
            <person name="Duquette J."/>
            <person name="Hirsch C.N."/>
            <person name="Kimball J."/>
        </authorList>
    </citation>
    <scope>NUCLEOTIDE SEQUENCE</scope>
    <source>
        <tissue evidence="7">Fresh leaf tissue</tissue>
    </source>
</reference>
<keyword evidence="3" id="KW-0677">Repeat</keyword>
<evidence type="ECO:0000256" key="3">
    <source>
        <dbReference type="ARBA" id="ARBA00022737"/>
    </source>
</evidence>
<dbReference type="PANTHER" id="PTHR48059">
    <property type="entry name" value="POLYGALACTURONASE INHIBITOR 1"/>
    <property type="match status" value="1"/>
</dbReference>
<keyword evidence="2" id="KW-0433">Leucine-rich repeat</keyword>
<dbReference type="AlphaFoldDB" id="A0A8J5VCE8"/>